<dbReference type="InterPro" id="IPR003594">
    <property type="entry name" value="HATPase_dom"/>
</dbReference>
<keyword evidence="2" id="KW-0812">Transmembrane</keyword>
<keyword evidence="2" id="KW-0472">Membrane</keyword>
<feature type="transmembrane region" description="Helical" evidence="2">
    <location>
        <begin position="781"/>
        <end position="799"/>
    </location>
</feature>
<dbReference type="AlphaFoldDB" id="A0A1S2VDZ3"/>
<dbReference type="InterPro" id="IPR005467">
    <property type="entry name" value="His_kinase_dom"/>
</dbReference>
<evidence type="ECO:0000313" key="4">
    <source>
        <dbReference type="EMBL" id="OIN56944.1"/>
    </source>
</evidence>
<dbReference type="InterPro" id="IPR011712">
    <property type="entry name" value="Sig_transdc_His_kin_sub3_dim/P"/>
</dbReference>
<name>A0A1S2VDZ3_9BACT</name>
<dbReference type="Pfam" id="PF02518">
    <property type="entry name" value="HATPase_c"/>
    <property type="match status" value="1"/>
</dbReference>
<dbReference type="EMBL" id="MORL01000017">
    <property type="protein sequence ID" value="OIN56944.1"/>
    <property type="molecule type" value="Genomic_DNA"/>
</dbReference>
<dbReference type="Pfam" id="PF07494">
    <property type="entry name" value="Reg_prop"/>
    <property type="match status" value="2"/>
</dbReference>
<sequence length="1010" mass="115389">MKDMRIGLVGVFIGWLLIWPGRLHAQWTDVSFEHYTTDEGLSSNYITALLKDRRGFLWIGTSNGLNRFDGLHFKAYKRTHSYYRKDKDGLLGNYVVNHGLTEAPDGFLWVSTNRGLYRFDPVRERFQVIPMPSLSDQLADNDFVSPLAIDRQGDGWFSTKEQLYRIDLKTLALTAFPVPFVEPNSYADPFFDQSGHFWVQHEGALYRFNPHTRQYTHIIGNDRNHPDQQVWVSTLYQTPQQTLFVLFYNRGPMAYDPVTDRLLPLPGTDAGALSMTADQQPGGEPFFWLGDTRRGLVVYVPSQQKTLPVRSQTQDPMSHNGGVVGCLYRDPKSGIVWIGTNKGLEKVDPFAIKFRRELLRSRTPVNTTGDFIPVVQQDNRQDDRYWLLVREKGLYVWQRGKDEPHLVPFPEEPAERDVRGLTQDHDGNVWIGTNNGVFIYNPSRKSWRSALKGHFIQTLCLDDKGRVWIGAGKGRLFYADPLTDRIEPRALLWPNEEPINFGSMLADRQHRIWIHTFEGLFLFDPDRNMLRKLRLKTARPVIQTSDRLQSSFHVDRQGRIWQSGIGFVVCADSNGHVLSTYLLENGLLADHVFGIQDDNRGHIWMMTDNMLHELDPATGRFRYYDKGNGLIEKAVFMPSAITVNRQGELFFGFQGAFNYVHPDRLRRNSLPPPVVVTGVRVNNQRRIWHPGETLALHPGETTLTVEFAALNFSRAQHNRYTYQLTGFDRKPVDTDNQQATYTNLAPGHYALVIKAANNDGVWNTTGLTIPVEVIPAYYQTWWFTLLIIALLAGAGYLAYRYRSQQKARIEAIRNRIAKDLHDDMGSTLSSIRIFSDVLQLQLTGSAPEAIPVLQRISQSATSLSESMQDIIWTIRTHQDTLDDVVIRMREFGLKMAEARDIAFRMDVMESFQPLKPDMAQRRNLYLIFKESINNAIKYAQCTAINVDLRVIHGQLQLTIQDNGQGFDPATVREGNGLQNLRQRALEINGTLSIESVRGQGTTIRLMAKTG</sequence>
<keyword evidence="1" id="KW-0597">Phosphoprotein</keyword>
<dbReference type="Pfam" id="PF07730">
    <property type="entry name" value="HisKA_3"/>
    <property type="match status" value="1"/>
</dbReference>
<evidence type="ECO:0000259" key="3">
    <source>
        <dbReference type="PROSITE" id="PS50109"/>
    </source>
</evidence>
<dbReference type="InterPro" id="IPR036890">
    <property type="entry name" value="HATPase_C_sf"/>
</dbReference>
<dbReference type="Gene3D" id="3.30.565.10">
    <property type="entry name" value="Histidine kinase-like ATPase, C-terminal domain"/>
    <property type="match status" value="1"/>
</dbReference>
<dbReference type="InterPro" id="IPR011110">
    <property type="entry name" value="Reg_prop"/>
</dbReference>
<dbReference type="Gene3D" id="1.20.5.1930">
    <property type="match status" value="1"/>
</dbReference>
<gene>
    <name evidence="4" type="ORF">BLX24_22535</name>
</gene>
<proteinExistence type="predicted"/>
<dbReference type="SMART" id="SM00387">
    <property type="entry name" value="HATPase_c"/>
    <property type="match status" value="1"/>
</dbReference>
<dbReference type="Gene3D" id="2.60.40.10">
    <property type="entry name" value="Immunoglobulins"/>
    <property type="match status" value="1"/>
</dbReference>
<dbReference type="GO" id="GO:0000155">
    <property type="term" value="F:phosphorelay sensor kinase activity"/>
    <property type="evidence" value="ECO:0007669"/>
    <property type="project" value="InterPro"/>
</dbReference>
<dbReference type="InterPro" id="IPR013783">
    <property type="entry name" value="Ig-like_fold"/>
</dbReference>
<dbReference type="PANTHER" id="PTHR43547:SF2">
    <property type="entry name" value="HYBRID SIGNAL TRANSDUCTION HISTIDINE KINASE C"/>
    <property type="match status" value="1"/>
</dbReference>
<dbReference type="Proteomes" id="UP000181790">
    <property type="component" value="Unassembled WGS sequence"/>
</dbReference>
<dbReference type="PROSITE" id="PS50109">
    <property type="entry name" value="HIS_KIN"/>
    <property type="match status" value="1"/>
</dbReference>
<evidence type="ECO:0000256" key="1">
    <source>
        <dbReference type="ARBA" id="ARBA00022553"/>
    </source>
</evidence>
<dbReference type="Gene3D" id="2.130.10.10">
    <property type="entry name" value="YVTN repeat-like/Quinoprotein amine dehydrogenase"/>
    <property type="match status" value="2"/>
</dbReference>
<dbReference type="SUPFAM" id="SSF63829">
    <property type="entry name" value="Calcium-dependent phosphotriesterase"/>
    <property type="match status" value="2"/>
</dbReference>
<feature type="domain" description="Histidine kinase" evidence="3">
    <location>
        <begin position="819"/>
        <end position="1010"/>
    </location>
</feature>
<dbReference type="SUPFAM" id="SSF55874">
    <property type="entry name" value="ATPase domain of HSP90 chaperone/DNA topoisomerase II/histidine kinase"/>
    <property type="match status" value="1"/>
</dbReference>
<dbReference type="RefSeq" id="WP_071505475.1">
    <property type="nucleotide sequence ID" value="NZ_MORL01000017.1"/>
</dbReference>
<keyword evidence="5" id="KW-1185">Reference proteome</keyword>
<comment type="caution">
    <text evidence="4">The sequence shown here is derived from an EMBL/GenBank/DDBJ whole genome shotgun (WGS) entry which is preliminary data.</text>
</comment>
<accession>A0A1S2VDZ3</accession>
<dbReference type="OrthoDB" id="9778366at2"/>
<evidence type="ECO:0000313" key="5">
    <source>
        <dbReference type="Proteomes" id="UP000181790"/>
    </source>
</evidence>
<dbReference type="CDD" id="cd16917">
    <property type="entry name" value="HATPase_UhpB-NarQ-NarX-like"/>
    <property type="match status" value="1"/>
</dbReference>
<dbReference type="SUPFAM" id="SSF101898">
    <property type="entry name" value="NHL repeat"/>
    <property type="match status" value="1"/>
</dbReference>
<dbReference type="GO" id="GO:0016020">
    <property type="term" value="C:membrane"/>
    <property type="evidence" value="ECO:0007669"/>
    <property type="project" value="InterPro"/>
</dbReference>
<dbReference type="InterPro" id="IPR011123">
    <property type="entry name" value="Y_Y_Y"/>
</dbReference>
<dbReference type="PANTHER" id="PTHR43547">
    <property type="entry name" value="TWO-COMPONENT HISTIDINE KINASE"/>
    <property type="match status" value="1"/>
</dbReference>
<keyword evidence="2" id="KW-1133">Transmembrane helix</keyword>
<dbReference type="GO" id="GO:0046983">
    <property type="term" value="F:protein dimerization activity"/>
    <property type="evidence" value="ECO:0007669"/>
    <property type="project" value="InterPro"/>
</dbReference>
<dbReference type="Pfam" id="PF07495">
    <property type="entry name" value="Y_Y_Y"/>
    <property type="match status" value="1"/>
</dbReference>
<evidence type="ECO:0000256" key="2">
    <source>
        <dbReference type="SAM" id="Phobius"/>
    </source>
</evidence>
<organism evidence="4 5">
    <name type="scientific">Arsenicibacter rosenii</name>
    <dbReference type="NCBI Taxonomy" id="1750698"/>
    <lineage>
        <taxon>Bacteria</taxon>
        <taxon>Pseudomonadati</taxon>
        <taxon>Bacteroidota</taxon>
        <taxon>Cytophagia</taxon>
        <taxon>Cytophagales</taxon>
        <taxon>Spirosomataceae</taxon>
        <taxon>Arsenicibacter</taxon>
    </lineage>
</organism>
<protein>
    <recommendedName>
        <fullName evidence="3">Histidine kinase domain-containing protein</fullName>
    </recommendedName>
</protein>
<reference evidence="4 5" key="1">
    <citation type="submission" date="2016-10" db="EMBL/GenBank/DDBJ databases">
        <title>Arsenicibacter rosenii gen. nov., sp. nov., an efficient arsenic-methylating bacterium isolated from an arsenic-contaminated paddy soil.</title>
        <authorList>
            <person name="Huang K."/>
        </authorList>
    </citation>
    <scope>NUCLEOTIDE SEQUENCE [LARGE SCALE GENOMIC DNA]</scope>
    <source>
        <strain evidence="4 5">SM-1</strain>
    </source>
</reference>
<dbReference type="InterPro" id="IPR015943">
    <property type="entry name" value="WD40/YVTN_repeat-like_dom_sf"/>
</dbReference>